<gene>
    <name evidence="1" type="ORF">BDR25DRAFT_374998</name>
</gene>
<evidence type="ECO:0000313" key="1">
    <source>
        <dbReference type="EMBL" id="KAF2476188.1"/>
    </source>
</evidence>
<name>A0ACB6RA85_9PLEO</name>
<evidence type="ECO:0000313" key="2">
    <source>
        <dbReference type="Proteomes" id="UP000799755"/>
    </source>
</evidence>
<sequence>MDAILGSIYAFPAPHRTRTRPLQVICVGPSRSGTDSLRQVLLQLSYPNVFHGYETIFDENRYQKPLLSRILKKKYNGGSKDGNIVFTTEEFDQLFADYNAVTDMLVAMMAVELVSRLPKRKSHSGSTKRRRCMVG</sequence>
<accession>A0ACB6RA85</accession>
<comment type="caution">
    <text evidence="1">The sequence shown here is derived from an EMBL/GenBank/DDBJ whole genome shotgun (WGS) entry which is preliminary data.</text>
</comment>
<protein>
    <submittedName>
        <fullName evidence="1">Uncharacterized protein</fullName>
    </submittedName>
</protein>
<dbReference type="EMBL" id="MU003494">
    <property type="protein sequence ID" value="KAF2476188.1"/>
    <property type="molecule type" value="Genomic_DNA"/>
</dbReference>
<keyword evidence="2" id="KW-1185">Reference proteome</keyword>
<dbReference type="Proteomes" id="UP000799755">
    <property type="component" value="Unassembled WGS sequence"/>
</dbReference>
<reference evidence="1" key="1">
    <citation type="journal article" date="2020" name="Stud. Mycol.">
        <title>101 Dothideomycetes genomes: a test case for predicting lifestyles and emergence of pathogens.</title>
        <authorList>
            <person name="Haridas S."/>
            <person name="Albert R."/>
            <person name="Binder M."/>
            <person name="Bloem J."/>
            <person name="Labutti K."/>
            <person name="Salamov A."/>
            <person name="Andreopoulos B."/>
            <person name="Baker S."/>
            <person name="Barry K."/>
            <person name="Bills G."/>
            <person name="Bluhm B."/>
            <person name="Cannon C."/>
            <person name="Castanera R."/>
            <person name="Culley D."/>
            <person name="Daum C."/>
            <person name="Ezra D."/>
            <person name="Gonzalez J."/>
            <person name="Henrissat B."/>
            <person name="Kuo A."/>
            <person name="Liang C."/>
            <person name="Lipzen A."/>
            <person name="Lutzoni F."/>
            <person name="Magnuson J."/>
            <person name="Mondo S."/>
            <person name="Nolan M."/>
            <person name="Ohm R."/>
            <person name="Pangilinan J."/>
            <person name="Park H.-J."/>
            <person name="Ramirez L."/>
            <person name="Alfaro M."/>
            <person name="Sun H."/>
            <person name="Tritt A."/>
            <person name="Yoshinaga Y."/>
            <person name="Zwiers L.-H."/>
            <person name="Turgeon B."/>
            <person name="Goodwin S."/>
            <person name="Spatafora J."/>
            <person name="Crous P."/>
            <person name="Grigoriev I."/>
        </authorList>
    </citation>
    <scope>NUCLEOTIDE SEQUENCE</scope>
    <source>
        <strain evidence="1">ATCC 200398</strain>
    </source>
</reference>
<organism evidence="1 2">
    <name type="scientific">Lindgomyces ingoldianus</name>
    <dbReference type="NCBI Taxonomy" id="673940"/>
    <lineage>
        <taxon>Eukaryota</taxon>
        <taxon>Fungi</taxon>
        <taxon>Dikarya</taxon>
        <taxon>Ascomycota</taxon>
        <taxon>Pezizomycotina</taxon>
        <taxon>Dothideomycetes</taxon>
        <taxon>Pleosporomycetidae</taxon>
        <taxon>Pleosporales</taxon>
        <taxon>Lindgomycetaceae</taxon>
        <taxon>Lindgomyces</taxon>
    </lineage>
</organism>
<proteinExistence type="predicted"/>